<sequence>MKPEDIYGEKGVRTTQGIPSPKLFQFDNVATGDNFALSALDKDGQAWFVGADVCKALGLDRTAIRRLDDDERGVASTHTLGGTQQVSIINEPGLYSLIFSSRKESAKRFKKWVTSVVIPSIRQNGGYINGQEALSKPEQAITLQAIHEEAQRTRAKHYEEKYDRSEILRSLR</sequence>
<gene>
    <name evidence="2" type="ordered locus">Daro_0789</name>
</gene>
<feature type="domain" description="Bro-N" evidence="1">
    <location>
        <begin position="28"/>
        <end position="125"/>
    </location>
</feature>
<dbReference type="Pfam" id="PF02498">
    <property type="entry name" value="Bro-N"/>
    <property type="match status" value="1"/>
</dbReference>
<dbReference type="PANTHER" id="PTHR36180:SF2">
    <property type="entry name" value="BRO FAMILY PROTEIN"/>
    <property type="match status" value="1"/>
</dbReference>
<reference evidence="2" key="1">
    <citation type="submission" date="2005-08" db="EMBL/GenBank/DDBJ databases">
        <title>Complete sequence of Dechloromonas aromatica RCB.</title>
        <authorList>
            <person name="Salinero K.K."/>
            <person name="Copeland A."/>
            <person name="Lucas S."/>
            <person name="Lapidus A."/>
            <person name="Barry K."/>
            <person name="Detter J.C."/>
            <person name="Glavina T."/>
            <person name="Hammon N."/>
            <person name="Israni S."/>
            <person name="Pitluck S."/>
            <person name="Di Bartolo G."/>
            <person name="Trong S."/>
            <person name="Schmutz J."/>
            <person name="Larimer F."/>
            <person name="Land M."/>
            <person name="Ivanova N."/>
            <person name="Richardson P."/>
        </authorList>
    </citation>
    <scope>NUCLEOTIDE SEQUENCE</scope>
    <source>
        <strain evidence="2">RCB</strain>
    </source>
</reference>
<dbReference type="EMBL" id="CP000089">
    <property type="protein sequence ID" value="AAZ45545.1"/>
    <property type="molecule type" value="Genomic_DNA"/>
</dbReference>
<dbReference type="KEGG" id="dar:Daro_0789"/>
<evidence type="ECO:0000313" key="2">
    <source>
        <dbReference type="EMBL" id="AAZ45545.1"/>
    </source>
</evidence>
<dbReference type="eggNOG" id="COG3617">
    <property type="taxonomic scope" value="Bacteria"/>
</dbReference>
<evidence type="ECO:0000259" key="1">
    <source>
        <dbReference type="PROSITE" id="PS51750"/>
    </source>
</evidence>
<dbReference type="HOGENOM" id="CLU_1552768_0_0_4"/>
<dbReference type="SMART" id="SM01040">
    <property type="entry name" value="Bro-N"/>
    <property type="match status" value="1"/>
</dbReference>
<dbReference type="InterPro" id="IPR003497">
    <property type="entry name" value="BRO_N_domain"/>
</dbReference>
<organism evidence="2">
    <name type="scientific">Dechloromonas aromatica (strain RCB)</name>
    <dbReference type="NCBI Taxonomy" id="159087"/>
    <lineage>
        <taxon>Bacteria</taxon>
        <taxon>Pseudomonadati</taxon>
        <taxon>Pseudomonadota</taxon>
        <taxon>Betaproteobacteria</taxon>
        <taxon>Rhodocyclales</taxon>
        <taxon>Azonexaceae</taxon>
        <taxon>Dechloromonas</taxon>
    </lineage>
</organism>
<accession>Q47HY6</accession>
<dbReference type="PANTHER" id="PTHR36180">
    <property type="entry name" value="DNA-BINDING PROTEIN-RELATED-RELATED"/>
    <property type="match status" value="1"/>
</dbReference>
<dbReference type="STRING" id="159087.Daro_0789"/>
<dbReference type="PROSITE" id="PS51750">
    <property type="entry name" value="BRO_N"/>
    <property type="match status" value="1"/>
</dbReference>
<name>Q47HY6_DECAR</name>
<dbReference type="OrthoDB" id="1042522at2"/>
<protein>
    <submittedName>
        <fullName evidence="2">BRO, N-terminal</fullName>
    </submittedName>
</protein>
<proteinExistence type="predicted"/>
<dbReference type="AlphaFoldDB" id="Q47HY6"/>